<dbReference type="AlphaFoldDB" id="A0A1R3IUD5"/>
<proteinExistence type="predicted"/>
<dbReference type="OrthoDB" id="1100040at2759"/>
<evidence type="ECO:0000313" key="3">
    <source>
        <dbReference type="Proteomes" id="UP000187203"/>
    </source>
</evidence>
<sequence>MENTTGDTPPGTDLRDEALRRAKKKYKKRRSDNNPDRGTMDENGGQPDRPPSSPSAKTPSKFVSYRDRVTGNFAEDDSTWEEWTEDAEGDDCIMFDDSVSDEEDGAPSDSSVNSEPPSGNTISPQNHDVSSSPPGFGPWMIVQRKVRRPVKEIVEKGKNKVDSNPRHNLRNWFSSLSGIADPSRENLKENVSAVAKEKSKESVGYGHKVWKPKKDLGVVEQAKSLNKGKPKAVKKKSDPPFVARSDGPSFIGFGPNLCNGPPPGFSFKAGSNTQITLDPKRLEELIGSSHFGLPHLMEQNSMTAVDNGVSRDAVSEMVVGDIRSGDEMILPTDAVCLPPKQPPSVVMEQASSVLIQKVNVGSDDKDISAMDAAQSKAPDQGELMRMVVAFFRDLFSIEDGDFRPLGFVSHPVLSPDDVLTLDKRISVAECSCQHTLREGNLCADMLSKMGGDLDTNMEVFYSPPPEVVDIFEAERRGVAFPRGFKLS</sequence>
<feature type="region of interest" description="Disordered" evidence="1">
    <location>
        <begin position="1"/>
        <end position="139"/>
    </location>
</feature>
<feature type="compositionally biased region" description="Polar residues" evidence="1">
    <location>
        <begin position="108"/>
        <end position="133"/>
    </location>
</feature>
<comment type="caution">
    <text evidence="2">The sequence shown here is derived from an EMBL/GenBank/DDBJ whole genome shotgun (WGS) entry which is preliminary data.</text>
</comment>
<organism evidence="2 3">
    <name type="scientific">Corchorus olitorius</name>
    <dbReference type="NCBI Taxonomy" id="93759"/>
    <lineage>
        <taxon>Eukaryota</taxon>
        <taxon>Viridiplantae</taxon>
        <taxon>Streptophyta</taxon>
        <taxon>Embryophyta</taxon>
        <taxon>Tracheophyta</taxon>
        <taxon>Spermatophyta</taxon>
        <taxon>Magnoliopsida</taxon>
        <taxon>eudicotyledons</taxon>
        <taxon>Gunneridae</taxon>
        <taxon>Pentapetalae</taxon>
        <taxon>rosids</taxon>
        <taxon>malvids</taxon>
        <taxon>Malvales</taxon>
        <taxon>Malvaceae</taxon>
        <taxon>Grewioideae</taxon>
        <taxon>Apeibeae</taxon>
        <taxon>Corchorus</taxon>
    </lineage>
</organism>
<evidence type="ECO:0000313" key="2">
    <source>
        <dbReference type="EMBL" id="OMO86185.1"/>
    </source>
</evidence>
<dbReference type="Proteomes" id="UP000187203">
    <property type="component" value="Unassembled WGS sequence"/>
</dbReference>
<evidence type="ECO:0000256" key="1">
    <source>
        <dbReference type="SAM" id="MobiDB-lite"/>
    </source>
</evidence>
<accession>A0A1R3IUD5</accession>
<feature type="compositionally biased region" description="Basic and acidic residues" evidence="1">
    <location>
        <begin position="31"/>
        <end position="40"/>
    </location>
</feature>
<reference evidence="3" key="1">
    <citation type="submission" date="2013-09" db="EMBL/GenBank/DDBJ databases">
        <title>Corchorus olitorius genome sequencing.</title>
        <authorList>
            <person name="Alam M."/>
            <person name="Haque M.S."/>
            <person name="Islam M.S."/>
            <person name="Emdad E.M."/>
            <person name="Islam M.M."/>
            <person name="Ahmed B."/>
            <person name="Halim A."/>
            <person name="Hossen Q.M.M."/>
            <person name="Hossain M.Z."/>
            <person name="Ahmed R."/>
            <person name="Khan M.M."/>
            <person name="Islam R."/>
            <person name="Rashid M.M."/>
            <person name="Khan S.A."/>
            <person name="Rahman M.S."/>
            <person name="Alam M."/>
            <person name="Yahiya A.S."/>
            <person name="Khan M.S."/>
            <person name="Azam M.S."/>
            <person name="Haque T."/>
            <person name="Lashkar M.Z.H."/>
            <person name="Akhand A.I."/>
            <person name="Morshed G."/>
            <person name="Roy S."/>
            <person name="Uddin K.S."/>
            <person name="Rabeya T."/>
            <person name="Hossain A.S."/>
            <person name="Chowdhury A."/>
            <person name="Snigdha A.R."/>
            <person name="Mortoza M.S."/>
            <person name="Matin S.A."/>
            <person name="Hoque S.M.E."/>
            <person name="Islam M.K."/>
            <person name="Roy D.K."/>
            <person name="Haider R."/>
            <person name="Moosa M.M."/>
            <person name="Elias S.M."/>
            <person name="Hasan A.M."/>
            <person name="Jahan S."/>
            <person name="Shafiuddin M."/>
            <person name="Mahmood N."/>
            <person name="Shommy N.S."/>
        </authorList>
    </citation>
    <scope>NUCLEOTIDE SEQUENCE [LARGE SCALE GENOMIC DNA]</scope>
    <source>
        <strain evidence="3">cv. O-4</strain>
    </source>
</reference>
<feature type="compositionally biased region" description="Acidic residues" evidence="1">
    <location>
        <begin position="74"/>
        <end position="106"/>
    </location>
</feature>
<protein>
    <submittedName>
        <fullName evidence="2">Uncharacterized protein</fullName>
    </submittedName>
</protein>
<gene>
    <name evidence="2" type="ORF">COLO4_21275</name>
</gene>
<keyword evidence="3" id="KW-1185">Reference proteome</keyword>
<feature type="compositionally biased region" description="Basic residues" evidence="1">
    <location>
        <begin position="21"/>
        <end position="30"/>
    </location>
</feature>
<dbReference type="EMBL" id="AWUE01017615">
    <property type="protein sequence ID" value="OMO86185.1"/>
    <property type="molecule type" value="Genomic_DNA"/>
</dbReference>
<name>A0A1R3IUD5_9ROSI</name>